<comment type="similarity">
    <text evidence="4">Belongs to the FlgA family.</text>
</comment>
<dbReference type="InterPro" id="IPR013974">
    <property type="entry name" value="SAF"/>
</dbReference>
<dbReference type="RefSeq" id="WP_386802270.1">
    <property type="nucleotide sequence ID" value="NZ_JBHTMU010000009.1"/>
</dbReference>
<comment type="caution">
    <text evidence="7">The sequence shown here is derived from an EMBL/GenBank/DDBJ whole genome shotgun (WGS) entry which is preliminary data.</text>
</comment>
<keyword evidence="7" id="KW-0282">Flagellum</keyword>
<gene>
    <name evidence="7" type="primary">flgA</name>
    <name evidence="7" type="ORF">ACFQ4E_07250</name>
</gene>
<dbReference type="PANTHER" id="PTHR36307:SF1">
    <property type="entry name" value="FLAGELLA BASAL BODY P-RING FORMATION PROTEIN FLGA"/>
    <property type="match status" value="1"/>
</dbReference>
<evidence type="ECO:0000256" key="5">
    <source>
        <dbReference type="SAM" id="SignalP"/>
    </source>
</evidence>
<evidence type="ECO:0000259" key="6">
    <source>
        <dbReference type="SMART" id="SM00858"/>
    </source>
</evidence>
<evidence type="ECO:0000256" key="3">
    <source>
        <dbReference type="ARBA" id="ARBA00022764"/>
    </source>
</evidence>
<proteinExistence type="inferred from homology"/>
<dbReference type="Pfam" id="PF13144">
    <property type="entry name" value="ChapFlgA"/>
    <property type="match status" value="1"/>
</dbReference>
<keyword evidence="7" id="KW-0969">Cilium</keyword>
<dbReference type="Proteomes" id="UP001597135">
    <property type="component" value="Unassembled WGS sequence"/>
</dbReference>
<feature type="chain" id="PRO_5045221945" description="Flagella basal body P-ring formation protein FlgA" evidence="5">
    <location>
        <begin position="16"/>
        <end position="136"/>
    </location>
</feature>
<evidence type="ECO:0000256" key="2">
    <source>
        <dbReference type="ARBA" id="ARBA00022729"/>
    </source>
</evidence>
<keyword evidence="3 4" id="KW-0574">Periplasm</keyword>
<dbReference type="InterPro" id="IPR039246">
    <property type="entry name" value="Flagellar_FlgA"/>
</dbReference>
<dbReference type="EMBL" id="JBHTMU010000009">
    <property type="protein sequence ID" value="MFD1342209.1"/>
    <property type="molecule type" value="Genomic_DNA"/>
</dbReference>
<comment type="function">
    <text evidence="4">Involved in the assembly process of the P-ring formation. It may associate with FlgF on the rod constituting a structure essential for the P-ring assembly or may act as a modulator protein for the P-ring assembly.</text>
</comment>
<dbReference type="InterPro" id="IPR017585">
    <property type="entry name" value="SAF_FlgA"/>
</dbReference>
<comment type="subcellular location">
    <subcellularLocation>
        <location evidence="1 4">Periplasm</location>
    </subcellularLocation>
</comment>
<evidence type="ECO:0000313" key="7">
    <source>
        <dbReference type="EMBL" id="MFD1342209.1"/>
    </source>
</evidence>
<dbReference type="NCBIfam" id="TIGR03170">
    <property type="entry name" value="flgA_cterm"/>
    <property type="match status" value="1"/>
</dbReference>
<accession>A0ABW3ZGE9</accession>
<protein>
    <recommendedName>
        <fullName evidence="4">Flagella basal body P-ring formation protein FlgA</fullName>
    </recommendedName>
</protein>
<keyword evidence="2 5" id="KW-0732">Signal</keyword>
<dbReference type="SMART" id="SM00858">
    <property type="entry name" value="SAF"/>
    <property type="match status" value="1"/>
</dbReference>
<keyword evidence="4" id="KW-1005">Bacterial flagellum biogenesis</keyword>
<reference evidence="8" key="1">
    <citation type="journal article" date="2019" name="Int. J. Syst. Evol. Microbiol.">
        <title>The Global Catalogue of Microorganisms (GCM) 10K type strain sequencing project: providing services to taxonomists for standard genome sequencing and annotation.</title>
        <authorList>
            <consortium name="The Broad Institute Genomics Platform"/>
            <consortium name="The Broad Institute Genome Sequencing Center for Infectious Disease"/>
            <person name="Wu L."/>
            <person name="Ma J."/>
        </authorList>
    </citation>
    <scope>NUCLEOTIDE SEQUENCE [LARGE SCALE GENOMIC DNA]</scope>
    <source>
        <strain evidence="8">CCUG 62953</strain>
    </source>
</reference>
<evidence type="ECO:0000313" key="8">
    <source>
        <dbReference type="Proteomes" id="UP001597135"/>
    </source>
</evidence>
<evidence type="ECO:0000256" key="1">
    <source>
        <dbReference type="ARBA" id="ARBA00004418"/>
    </source>
</evidence>
<name>A0ABW3ZGE9_9RHOB</name>
<dbReference type="CDD" id="cd11614">
    <property type="entry name" value="SAF_CpaB_FlgA_like"/>
    <property type="match status" value="1"/>
</dbReference>
<dbReference type="PANTHER" id="PTHR36307">
    <property type="entry name" value="FLAGELLA BASAL BODY P-RING FORMATION PROTEIN FLGA"/>
    <property type="match status" value="1"/>
</dbReference>
<dbReference type="Gene3D" id="2.30.30.760">
    <property type="match status" value="1"/>
</dbReference>
<sequence>MRWLLLCLLAGPAAADTVVPTRPIRAAELLSAEALGLAEGETPGAAERIEDIVGLEARITLYPGRPILYRDLLQPALVERNALISIVFDRGGLRISAEGRALGRGAAGDRIRVMNLASRSNLFGTVLPDGSVSVSE</sequence>
<evidence type="ECO:0000256" key="4">
    <source>
        <dbReference type="RuleBase" id="RU362063"/>
    </source>
</evidence>
<organism evidence="7 8">
    <name type="scientific">Litorisediminicola beolgyonensis</name>
    <dbReference type="NCBI Taxonomy" id="1173614"/>
    <lineage>
        <taxon>Bacteria</taxon>
        <taxon>Pseudomonadati</taxon>
        <taxon>Pseudomonadota</taxon>
        <taxon>Alphaproteobacteria</taxon>
        <taxon>Rhodobacterales</taxon>
        <taxon>Paracoccaceae</taxon>
        <taxon>Litorisediminicola</taxon>
    </lineage>
</organism>
<feature type="domain" description="SAF" evidence="6">
    <location>
        <begin position="15"/>
        <end position="73"/>
    </location>
</feature>
<keyword evidence="7" id="KW-0966">Cell projection</keyword>
<feature type="signal peptide" evidence="5">
    <location>
        <begin position="1"/>
        <end position="15"/>
    </location>
</feature>
<keyword evidence="8" id="KW-1185">Reference proteome</keyword>